<dbReference type="AlphaFoldDB" id="Q6SF06"/>
<protein>
    <submittedName>
        <fullName evidence="1">Uncharacterized protein</fullName>
    </submittedName>
</protein>
<accession>Q6SF06</accession>
<dbReference type="EMBL" id="AY458649">
    <property type="protein sequence ID" value="AAR38416.1"/>
    <property type="molecule type" value="Genomic_DNA"/>
</dbReference>
<evidence type="ECO:0000313" key="1">
    <source>
        <dbReference type="EMBL" id="AAR38416.1"/>
    </source>
</evidence>
<organism evidence="1">
    <name type="scientific">uncultured marine bacterium 582</name>
    <dbReference type="NCBI Taxonomy" id="257402"/>
    <lineage>
        <taxon>Bacteria</taxon>
        <taxon>environmental samples</taxon>
    </lineage>
</organism>
<gene>
    <name evidence="1" type="ORF">MBMO_EBAC080-L028H02.80</name>
</gene>
<reference evidence="1" key="2">
    <citation type="submission" date="2003-12" db="EMBL/GenBank/DDBJ databases">
        <title>Monterey Bay Coastal Ocean Microbial Observatory environmental clone sequencing.</title>
        <authorList>
            <person name="DeLong E.F."/>
        </authorList>
    </citation>
    <scope>NUCLEOTIDE SEQUENCE</scope>
</reference>
<name>Q6SF06_9BACT</name>
<proteinExistence type="predicted"/>
<sequence length="37" mass="4166">MFSCERIIGQIEIAGVVPILPHSPACWLGWLRLKMSL</sequence>
<reference evidence="1" key="1">
    <citation type="submission" date="2003-11" db="EMBL/GenBank/DDBJ databases">
        <authorList>
            <person name="Heidelberg J.F."/>
            <person name="Eisen J.A."/>
            <person name="Nelson W.C."/>
            <person name="DeLong E.F."/>
        </authorList>
    </citation>
    <scope>NUCLEOTIDE SEQUENCE</scope>
</reference>